<proteinExistence type="predicted"/>
<sequence>MNATTDHPYPLWKQLVDKHLSKKRNENFRLLLQLFQSTPKLSWSRYFEVDPRADSFIQQGLYSQDLWLCSASLEYLKLLFEYVGRRKQEEPALLRTCVRVGKLLVTVHLERMEFLVRTARQWRFEQRGFAHQVAALWRAIFGTDEMIVSLWMSKMVSIQSPILIQMVKSSHHHNETLMHEWIFLWKMGNKVANTKELEYFYGNESLFIRKVLQHITHCQDKYWILQVLKTLKHQHEQRWKHARVRIIRKGLSVSFIQTVALWSVADICEEPLAHPLDNEEIRQLCKEWIYSFIGRVPYWIETEELVEMTIRLSFHHISHFRLVEQLLEWRPSLSSPYLLQCHFHKMDPEPSPVWLFQALALIKALDTDDSIPLPNLSTSEESAKAYLEYCMHIWPLESKDSCLERVLLHTDHLLCPWIGLQILLHILNRLERYLNATRKDVTIDEQWIEDIQCEVIVGRLPNFQVVWAVVRRALKQQHSVISMESMQWMEYLKTFHSLFYYVPLEPQHMNMELLTLGLQVIAYYRKFIPWLEKEQRWDISKIFFAFSAKDFTLEYHWILPYLQYRHLMNAVLNNIHTSLHDGNHFRLLIASQQGPRRFSRLGQLLYLYSLYTQRSKVFDEESKMTFYLLYECIWEIGIASGCFDHFELHFWLFWLSFACEEQPELEKAIFQEHCIGWFEQLWIELWRKPFLIWDMKEKEEDDQRTRKRKERSSSHVQYLITLAMIRKLANPKSEEEQPVRRWFVIGVAYFIRLQCFEDSLKEKWFKERLKNSLKNINGNEELLWLYEQLSEKGQEENKHSPLSTLLEIWNQWSLEKQPIALIDWKELEQPVIAEEWKRSFLEPISWTPSHRLVILQTLLWQWNIQRGSNCFHTTQHFHHDTVTMHVLELLYEIMQRISQESLQDYVNLLWNQSIWNQWLKHSFDFFVYFTGYWTCVVKKWKYFRRLDSCLERCMPSLLYWSTKECSDTFLVQQWLELLSWDQWVRLLERLLSHWVGICASSSSSTCHEKRISNIVDKLIVVFQKGSHHDEIKCPLSDTLKQRMEWIWNEIICRRDRNSALHRKYGERLWSVMLSLGWLSLHIWLGMVMQKHRSHLMHLMLELQQFKDTQHKEWRKQWIDWMMRRYPKIVGKWLRWIHHKRKQLRKKKRTIHSVASIVLLLKPSLEWKVKNKWIATLLNLLYRSLWYERKTSNMVWLEEYDSSKEWIQMAVQSIASSKSCIRRMSHWKRMAWRWVKHLFRKQSLWNKEGKLKKHQMKCFLLGFDTLDILVSLSEDSQAEQKECLFDMMTCLLDWNTRRRISLLDDPSSSMFVAKYIDILWKLFYNCMGDPLPHCWRQDHRVVISYHNDIIIRQITHGKLSSDQCLQWLQSILSCLQSWTSENRQCNDHPTHSSMDSTKLGGLITIGKHILLWYHLHQQQHNKEKLDVQYNEWINHWIQWTIHVLCNTDWENLKFYLLSFIQWLLALILSDQWNMENQSESLLWLRDDSNCCISFHGNICVDSQLWTLLLEPFKSQTMESSIDWMNKGHVEHSIMVIWLIISGYRWIGESNALDLTWLKQSCLSILHQLDSQRVLQTIEYLLCKRKRNETMMCNNILYNLSDKSLVVEYLIQNNMMEQMDDYPQQPHEKEISQHSIQSEKDNRLLLDPGLLLSLIFQELKVAQRDTATMMDRIQWLTNQHWVEFCMACLSVKNEHIQCMSRACLEYLLDILSSPCHRKYYPEAQSMTVFLTLLKNNTTELPMDSFWIRLSIQLWEIFCQPTHVLYMPLVKTCLDWGIAWSVEFFRALSKYVEDEERRTTSDRQSLPIQYREWCLSLLSRVETWQDFEKIRRIEIFEDCWRLVFGHAVAERKNQLFCQQGLIMLSKVVHGGEAQLVVDMDKCWGIISGMNDMLCKKYPNGCYRLMDIYISMMEKCNMEMSPFAWLIGISLWKEFVSQWEQNQISFAAGRCILLRCLQIFKKCPWDIFSGLRNEWSPLWLQKLKKEPFLQWEYSRWLWDIRDGEESQNVAILCRLHWQQLLMETRQLAPSTSENQNDENMDHPHDIWYQYSRITL</sequence>
<evidence type="ECO:0000313" key="2">
    <source>
        <dbReference type="Proteomes" id="UP001061958"/>
    </source>
</evidence>
<evidence type="ECO:0000313" key="1">
    <source>
        <dbReference type="EMBL" id="GJQ11580.1"/>
    </source>
</evidence>
<comment type="caution">
    <text evidence="1">The sequence shown here is derived from an EMBL/GenBank/DDBJ whole genome shotgun (WGS) entry which is preliminary data.</text>
</comment>
<accession>A0A9C7PWB5</accession>
<gene>
    <name evidence="1" type="ORF">GpartN1_g3371.t1</name>
</gene>
<dbReference type="OrthoDB" id="10374494at2759"/>
<reference evidence="1" key="1">
    <citation type="journal article" date="2022" name="Proc. Natl. Acad. Sci. U.S.A.">
        <title>Life cycle and functional genomics of the unicellular red alga Galdieria for elucidating algal and plant evolution and industrial use.</title>
        <authorList>
            <person name="Hirooka S."/>
            <person name="Itabashi T."/>
            <person name="Ichinose T.M."/>
            <person name="Onuma R."/>
            <person name="Fujiwara T."/>
            <person name="Yamashita S."/>
            <person name="Jong L.W."/>
            <person name="Tomita R."/>
            <person name="Iwane A.H."/>
            <person name="Miyagishima S.Y."/>
        </authorList>
    </citation>
    <scope>NUCLEOTIDE SEQUENCE</scope>
    <source>
        <strain evidence="1">NBRC 102759</strain>
    </source>
</reference>
<protein>
    <submittedName>
        <fullName evidence="1">Uncharacterized protein</fullName>
    </submittedName>
</protein>
<reference evidence="1" key="2">
    <citation type="submission" date="2022-01" db="EMBL/GenBank/DDBJ databases">
        <authorList>
            <person name="Hirooka S."/>
            <person name="Miyagishima S.Y."/>
        </authorList>
    </citation>
    <scope>NUCLEOTIDE SEQUENCE</scope>
    <source>
        <strain evidence="1">NBRC 102759</strain>
    </source>
</reference>
<dbReference type="EMBL" id="BQMJ01000025">
    <property type="protein sequence ID" value="GJQ11580.1"/>
    <property type="molecule type" value="Genomic_DNA"/>
</dbReference>
<dbReference type="Proteomes" id="UP001061958">
    <property type="component" value="Unassembled WGS sequence"/>
</dbReference>
<organism evidence="1 2">
    <name type="scientific">Galdieria partita</name>
    <dbReference type="NCBI Taxonomy" id="83374"/>
    <lineage>
        <taxon>Eukaryota</taxon>
        <taxon>Rhodophyta</taxon>
        <taxon>Bangiophyceae</taxon>
        <taxon>Galdieriales</taxon>
        <taxon>Galdieriaceae</taxon>
        <taxon>Galdieria</taxon>
    </lineage>
</organism>
<keyword evidence="2" id="KW-1185">Reference proteome</keyword>
<name>A0A9C7PWB5_9RHOD</name>